<dbReference type="InterPro" id="IPR007272">
    <property type="entry name" value="Sulf_transp_TsuA/YedE"/>
</dbReference>
<organism evidence="2 3">
    <name type="scientific">Sphingorhabdus profundilacus</name>
    <dbReference type="NCBI Taxonomy" id="2509718"/>
    <lineage>
        <taxon>Bacteria</taxon>
        <taxon>Pseudomonadati</taxon>
        <taxon>Pseudomonadota</taxon>
        <taxon>Alphaproteobacteria</taxon>
        <taxon>Sphingomonadales</taxon>
        <taxon>Sphingomonadaceae</taxon>
        <taxon>Sphingorhabdus</taxon>
    </lineage>
</organism>
<evidence type="ECO:0000313" key="3">
    <source>
        <dbReference type="Proteomes" id="UP000471147"/>
    </source>
</evidence>
<dbReference type="Pfam" id="PF04143">
    <property type="entry name" value="Sulf_transp"/>
    <property type="match status" value="1"/>
</dbReference>
<dbReference type="RefSeq" id="WP_160352175.1">
    <property type="nucleotide sequence ID" value="NZ_SDWJ01000001.1"/>
</dbReference>
<name>A0A6I4LRY0_9SPHN</name>
<dbReference type="OrthoDB" id="8445931at2"/>
<keyword evidence="1" id="KW-0472">Membrane</keyword>
<feature type="transmembrane region" description="Helical" evidence="1">
    <location>
        <begin position="191"/>
        <end position="210"/>
    </location>
</feature>
<gene>
    <name evidence="2" type="ORF">EUU23_00380</name>
</gene>
<keyword evidence="3" id="KW-1185">Reference proteome</keyword>
<feature type="transmembrane region" description="Helical" evidence="1">
    <location>
        <begin position="257"/>
        <end position="277"/>
    </location>
</feature>
<feature type="transmembrane region" description="Helical" evidence="1">
    <location>
        <begin position="153"/>
        <end position="170"/>
    </location>
</feature>
<accession>A0A6I4LRY0</accession>
<dbReference type="Proteomes" id="UP000471147">
    <property type="component" value="Unassembled WGS sequence"/>
</dbReference>
<evidence type="ECO:0000256" key="1">
    <source>
        <dbReference type="SAM" id="Phobius"/>
    </source>
</evidence>
<feature type="transmembrane region" description="Helical" evidence="1">
    <location>
        <begin position="113"/>
        <end position="133"/>
    </location>
</feature>
<keyword evidence="1" id="KW-1133">Transmembrane helix</keyword>
<feature type="transmembrane region" description="Helical" evidence="1">
    <location>
        <begin position="225"/>
        <end position="245"/>
    </location>
</feature>
<sequence length="316" mass="33732">MTVAIASLAFLLAAICAALMGFAIQRGATCTVAAVGEVVHNGKTTKIVALAETALWVAGGLLTARALGFLPNLPGGFAFSHWTAVGAVLLGLGAYVNQACVFGAIARLGSGQWAYALTPLGFFIGVLTAPLLFSQMMPAPIDTLSMRSALPYWLAPVFAAYALWRIVSIARTPHPEALGWRRIWAPHEATIVIGIAFVIMLVTVGAWSYVDLLIHFAKGMSDNLFWQGLLFLALLFGAVAGGWVGGSLKWHRQNIVTLARCITGGMLMGWGSLLVPGSNDGLILVGMPLLWPYAWVSIFIMCAVIWVAFKIEQKFA</sequence>
<dbReference type="EMBL" id="SDWJ01000001">
    <property type="protein sequence ID" value="MVZ96157.1"/>
    <property type="molecule type" value="Genomic_DNA"/>
</dbReference>
<feature type="transmembrane region" description="Helical" evidence="1">
    <location>
        <begin position="289"/>
        <end position="309"/>
    </location>
</feature>
<comment type="caution">
    <text evidence="2">The sequence shown here is derived from an EMBL/GenBank/DDBJ whole genome shotgun (WGS) entry which is preliminary data.</text>
</comment>
<protein>
    <submittedName>
        <fullName evidence="2">YeeE/YedE family protein</fullName>
    </submittedName>
</protein>
<evidence type="ECO:0000313" key="2">
    <source>
        <dbReference type="EMBL" id="MVZ96157.1"/>
    </source>
</evidence>
<keyword evidence="1" id="KW-0812">Transmembrane</keyword>
<reference evidence="2 3" key="1">
    <citation type="submission" date="2019-01" db="EMBL/GenBank/DDBJ databases">
        <title>Sphingorhabdus lacus sp.nov., isolated from an oligotrophic freshwater lake.</title>
        <authorList>
            <person name="Park M."/>
        </authorList>
    </citation>
    <scope>NUCLEOTIDE SEQUENCE [LARGE SCALE GENOMIC DNA]</scope>
    <source>
        <strain evidence="2 3">IMCC26285</strain>
    </source>
</reference>
<dbReference type="AlphaFoldDB" id="A0A6I4LRY0"/>
<feature type="transmembrane region" description="Helical" evidence="1">
    <location>
        <begin position="79"/>
        <end position="106"/>
    </location>
</feature>
<proteinExistence type="predicted"/>